<name>A0A834R1P0_SARSC</name>
<keyword evidence="2" id="KW-0812">Transmembrane</keyword>
<reference evidence="5" key="1">
    <citation type="journal article" date="2020" name="PLoS Negl. Trop. Dis.">
        <title>High-quality nuclear genome for Sarcoptes scabiei-A critical resource for a neglected parasite.</title>
        <authorList>
            <person name="Korhonen P.K."/>
            <person name="Gasser R.B."/>
            <person name="Ma G."/>
            <person name="Wang T."/>
            <person name="Stroehlein A.J."/>
            <person name="Young N.D."/>
            <person name="Ang C.S."/>
            <person name="Fernando D.D."/>
            <person name="Lu H.C."/>
            <person name="Taylor S."/>
            <person name="Reynolds S.L."/>
            <person name="Mofiz E."/>
            <person name="Najaraj S.H."/>
            <person name="Gowda H."/>
            <person name="Madugundu A."/>
            <person name="Renuse S."/>
            <person name="Holt D."/>
            <person name="Pandey A."/>
            <person name="Papenfuss A.T."/>
            <person name="Fischer K."/>
        </authorList>
    </citation>
    <scope>NUCLEOTIDE SEQUENCE [LARGE SCALE GENOMIC DNA]</scope>
</reference>
<keyword evidence="5" id="KW-1185">Reference proteome</keyword>
<sequence length="185" mass="21080">MFKRFQVVQNLVSLDMDSAFKWTHFGVVSQVHELLSQDLQITHVVDLTICYDHPDTVPSIIDVIKGTKASPDRLSPTLRKRENSSPFKMQLENGRSHSNEINQKQSIGSQTIQDHSVDSSDSQKNVADNLKFRSYHFFSDLKFDPNDPDRRSVELSFCKVLVLHLGFFMVSFVFCIGVGLIVSFI</sequence>
<dbReference type="OrthoDB" id="5920068at2759"/>
<evidence type="ECO:0000313" key="5">
    <source>
        <dbReference type="Proteomes" id="UP000070412"/>
    </source>
</evidence>
<dbReference type="AlphaFoldDB" id="A0A834R1P0"/>
<dbReference type="Proteomes" id="UP000070412">
    <property type="component" value="Unassembled WGS sequence"/>
</dbReference>
<evidence type="ECO:0000256" key="1">
    <source>
        <dbReference type="SAM" id="MobiDB-lite"/>
    </source>
</evidence>
<evidence type="ECO:0000313" key="4">
    <source>
        <dbReference type="EnsemblMetazoa" id="KAF7487864.1"/>
    </source>
</evidence>
<keyword evidence="2" id="KW-0472">Membrane</keyword>
<protein>
    <submittedName>
        <fullName evidence="3 4">Uncharacterized protein</fullName>
    </submittedName>
</protein>
<reference evidence="4" key="3">
    <citation type="submission" date="2022-06" db="UniProtKB">
        <authorList>
            <consortium name="EnsemblMetazoa"/>
        </authorList>
    </citation>
    <scope>IDENTIFICATION</scope>
</reference>
<reference evidence="3" key="2">
    <citation type="submission" date="2020-01" db="EMBL/GenBank/DDBJ databases">
        <authorList>
            <person name="Korhonen P.K.K."/>
            <person name="Guangxu M.G."/>
            <person name="Wang T.W."/>
            <person name="Stroehlein A.J.S."/>
            <person name="Young N.D."/>
            <person name="Ang C.-S.A."/>
            <person name="Fernando D.W.F."/>
            <person name="Lu H.L."/>
            <person name="Taylor S.T."/>
            <person name="Ehtesham M.E.M."/>
            <person name="Najaraj S.H.N."/>
            <person name="Harsha G.H.G."/>
            <person name="Madugundu A.M."/>
            <person name="Renuse S.R."/>
            <person name="Holt D.H."/>
            <person name="Pandey A.P."/>
            <person name="Papenfuss A.P."/>
            <person name="Gasser R.B.G."/>
            <person name="Fischer K.F."/>
        </authorList>
    </citation>
    <scope>NUCLEOTIDE SEQUENCE</scope>
    <source>
        <strain evidence="3">SSS_KF_BRIS2020</strain>
    </source>
</reference>
<evidence type="ECO:0000256" key="2">
    <source>
        <dbReference type="SAM" id="Phobius"/>
    </source>
</evidence>
<dbReference type="EnsemblMetazoa" id="SSS_6350s_mrna">
    <property type="protein sequence ID" value="KAF7487864.1"/>
    <property type="gene ID" value="SSS_6350"/>
</dbReference>
<organism evidence="3">
    <name type="scientific">Sarcoptes scabiei</name>
    <name type="common">Itch mite</name>
    <name type="synonym">Acarus scabiei</name>
    <dbReference type="NCBI Taxonomy" id="52283"/>
    <lineage>
        <taxon>Eukaryota</taxon>
        <taxon>Metazoa</taxon>
        <taxon>Ecdysozoa</taxon>
        <taxon>Arthropoda</taxon>
        <taxon>Chelicerata</taxon>
        <taxon>Arachnida</taxon>
        <taxon>Acari</taxon>
        <taxon>Acariformes</taxon>
        <taxon>Sarcoptiformes</taxon>
        <taxon>Astigmata</taxon>
        <taxon>Psoroptidia</taxon>
        <taxon>Sarcoptoidea</taxon>
        <taxon>Sarcoptidae</taxon>
        <taxon>Sarcoptinae</taxon>
        <taxon>Sarcoptes</taxon>
    </lineage>
</organism>
<feature type="region of interest" description="Disordered" evidence="1">
    <location>
        <begin position="72"/>
        <end position="96"/>
    </location>
</feature>
<gene>
    <name evidence="3" type="ORF">SSS_6350</name>
</gene>
<keyword evidence="2" id="KW-1133">Transmembrane helix</keyword>
<proteinExistence type="predicted"/>
<evidence type="ECO:0000313" key="3">
    <source>
        <dbReference type="EMBL" id="KAF7487864.1"/>
    </source>
</evidence>
<accession>A0A834R1P0</accession>
<dbReference type="EMBL" id="WVUK01000066">
    <property type="protein sequence ID" value="KAF7487864.1"/>
    <property type="molecule type" value="Genomic_DNA"/>
</dbReference>
<feature type="transmembrane region" description="Helical" evidence="2">
    <location>
        <begin position="160"/>
        <end position="184"/>
    </location>
</feature>